<dbReference type="PANTHER" id="PTHR33755">
    <property type="entry name" value="TOXIN PARE1-RELATED"/>
    <property type="match status" value="1"/>
</dbReference>
<dbReference type="AlphaFoldDB" id="A0A4P8L6K2"/>
<dbReference type="Proteomes" id="UP000298602">
    <property type="component" value="Chromosome"/>
</dbReference>
<protein>
    <submittedName>
        <fullName evidence="3">Type II toxin-antitoxin system RelE/ParE family toxin</fullName>
    </submittedName>
</protein>
<evidence type="ECO:0000313" key="4">
    <source>
        <dbReference type="Proteomes" id="UP000298602"/>
    </source>
</evidence>
<evidence type="ECO:0000256" key="2">
    <source>
        <dbReference type="ARBA" id="ARBA00022649"/>
    </source>
</evidence>
<keyword evidence="2" id="KW-1277">Toxin-antitoxin system</keyword>
<keyword evidence="4" id="KW-1185">Reference proteome</keyword>
<accession>A0A4P8L6K2</accession>
<dbReference type="EMBL" id="CP040098">
    <property type="protein sequence ID" value="QCQ23393.1"/>
    <property type="molecule type" value="Genomic_DNA"/>
</dbReference>
<evidence type="ECO:0000313" key="3">
    <source>
        <dbReference type="EMBL" id="QCQ23393.1"/>
    </source>
</evidence>
<organism evidence="3 4">
    <name type="scientific">Desulfoglaeba alkanexedens ALDC</name>
    <dbReference type="NCBI Taxonomy" id="980445"/>
    <lineage>
        <taxon>Bacteria</taxon>
        <taxon>Pseudomonadati</taxon>
        <taxon>Thermodesulfobacteriota</taxon>
        <taxon>Syntrophobacteria</taxon>
        <taxon>Syntrophobacterales</taxon>
        <taxon>Syntrophobacteraceae</taxon>
        <taxon>Desulfoglaeba</taxon>
    </lineage>
</organism>
<comment type="similarity">
    <text evidence="1">Belongs to the RelE toxin family.</text>
</comment>
<name>A0A4P8L6K2_9BACT</name>
<dbReference type="InterPro" id="IPR007712">
    <property type="entry name" value="RelE/ParE_toxin"/>
</dbReference>
<reference evidence="3 4" key="1">
    <citation type="submission" date="2019-05" db="EMBL/GenBank/DDBJ databases">
        <title>The Complete Genome Sequence of the n-alkane-degrading Desulfoglaeba alkanexedens ALDC reveals multiple alkylsuccinate synthase gene clusters.</title>
        <authorList>
            <person name="Callaghan A.V."/>
            <person name="Davidova I.A."/>
            <person name="Duncan K.E."/>
            <person name="Morris B."/>
            <person name="McInerney M.J."/>
        </authorList>
    </citation>
    <scope>NUCLEOTIDE SEQUENCE [LARGE SCALE GENOMIC DNA]</scope>
    <source>
        <strain evidence="3 4">ALDC</strain>
    </source>
</reference>
<dbReference type="Gene3D" id="3.30.2310.20">
    <property type="entry name" value="RelE-like"/>
    <property type="match status" value="1"/>
</dbReference>
<proteinExistence type="inferred from homology"/>
<sequence length="111" mass="12579">MWSPTAKFDLKDIAAFIAENSASATERFVKSIFHTVERLADFPESGRIVPELNDPAIREVIRKPCTIVYRVDRRKCVVEIARVWHAARGTPCIHCIEDGAPLEVQSSRKSR</sequence>
<evidence type="ECO:0000256" key="1">
    <source>
        <dbReference type="ARBA" id="ARBA00006226"/>
    </source>
</evidence>
<dbReference type="InterPro" id="IPR051803">
    <property type="entry name" value="TA_system_RelE-like_toxin"/>
</dbReference>
<gene>
    <name evidence="3" type="ORF">FDQ92_01325</name>
</gene>
<dbReference type="KEGG" id="dax:FDQ92_01325"/>
<dbReference type="PANTHER" id="PTHR33755:SF5">
    <property type="entry name" value="TYPE II TOXIN-ANTITOXIN SYSTEM RELE_PARE FAMILY TOXIN"/>
    <property type="match status" value="1"/>
</dbReference>
<dbReference type="InterPro" id="IPR035093">
    <property type="entry name" value="RelE/ParE_toxin_dom_sf"/>
</dbReference>
<dbReference type="OrthoDB" id="5574284at2"/>
<reference evidence="3 4" key="2">
    <citation type="submission" date="2019-05" db="EMBL/GenBank/DDBJ databases">
        <authorList>
            <person name="Suflita J.M."/>
            <person name="Marks C.R."/>
        </authorList>
    </citation>
    <scope>NUCLEOTIDE SEQUENCE [LARGE SCALE GENOMIC DNA]</scope>
    <source>
        <strain evidence="3 4">ALDC</strain>
    </source>
</reference>
<dbReference type="Pfam" id="PF05016">
    <property type="entry name" value="ParE_toxin"/>
    <property type="match status" value="1"/>
</dbReference>